<keyword evidence="4" id="KW-1185">Reference proteome</keyword>
<dbReference type="EMBL" id="BJOC01000018">
    <property type="protein sequence ID" value="GED22343.1"/>
    <property type="molecule type" value="Genomic_DNA"/>
</dbReference>
<dbReference type="InterPro" id="IPR029058">
    <property type="entry name" value="AB_hydrolase_fold"/>
</dbReference>
<dbReference type="SUPFAM" id="SSF53474">
    <property type="entry name" value="alpha/beta-Hydrolases"/>
    <property type="match status" value="1"/>
</dbReference>
<accession>A0A4Y4EZ52</accession>
<dbReference type="GO" id="GO:0016787">
    <property type="term" value="F:hydrolase activity"/>
    <property type="evidence" value="ECO:0007669"/>
    <property type="project" value="UniProtKB-KW"/>
</dbReference>
<evidence type="ECO:0000313" key="4">
    <source>
        <dbReference type="Proteomes" id="UP000319812"/>
    </source>
</evidence>
<dbReference type="PANTHER" id="PTHR48081">
    <property type="entry name" value="AB HYDROLASE SUPERFAMILY PROTEIN C4A8.06C"/>
    <property type="match status" value="1"/>
</dbReference>
<dbReference type="InterPro" id="IPR049492">
    <property type="entry name" value="BD-FAE-like_dom"/>
</dbReference>
<evidence type="ECO:0000313" key="3">
    <source>
        <dbReference type="EMBL" id="GED22343.1"/>
    </source>
</evidence>
<comment type="caution">
    <text evidence="3">The sequence shown here is derived from an EMBL/GenBank/DDBJ whole genome shotgun (WGS) entry which is preliminary data.</text>
</comment>
<dbReference type="Proteomes" id="UP000319812">
    <property type="component" value="Unassembled WGS sequence"/>
</dbReference>
<dbReference type="RefSeq" id="WP_141318977.1">
    <property type="nucleotide sequence ID" value="NZ_BJOC01000018.1"/>
</dbReference>
<evidence type="ECO:0000256" key="1">
    <source>
        <dbReference type="ARBA" id="ARBA00022801"/>
    </source>
</evidence>
<dbReference type="AlphaFoldDB" id="A0A4Y4EZ52"/>
<protein>
    <recommendedName>
        <fullName evidence="2">BD-FAE-like domain-containing protein</fullName>
    </recommendedName>
</protein>
<feature type="domain" description="BD-FAE-like" evidence="2">
    <location>
        <begin position="172"/>
        <end position="264"/>
    </location>
</feature>
<name>A0A4Y4EZ52_9GAMM</name>
<dbReference type="OrthoDB" id="9771666at2"/>
<dbReference type="InterPro" id="IPR050300">
    <property type="entry name" value="GDXG_lipolytic_enzyme"/>
</dbReference>
<keyword evidence="1" id="KW-0378">Hydrolase</keyword>
<dbReference type="PANTHER" id="PTHR48081:SF33">
    <property type="entry name" value="KYNURENINE FORMAMIDASE"/>
    <property type="match status" value="1"/>
</dbReference>
<dbReference type="Pfam" id="PF20434">
    <property type="entry name" value="BD-FAE"/>
    <property type="match status" value="1"/>
</dbReference>
<dbReference type="Gene3D" id="3.40.50.1820">
    <property type="entry name" value="alpha/beta hydrolase"/>
    <property type="match status" value="1"/>
</dbReference>
<sequence>MAMMILRAEEPLVEDTAEAREAAYRKALVTLLEHLKNAGRSPVAMEVLKVGSPGSRLNPCTWASDRLWREVFGGFKPAGFTVEAIEEACITLVATLGEPPPPIPDERIVWHGLTASQVNSAYSARSAVPDHLDIFQSWREAGERFLAAHDVQRDLPYGEATEQRFDFFPAPEPEAPLLIFIHGGYWQSMDKAEHSQLLAGHLEEGWAVAVLNYRLCPEATIADQIQDVRTALCHLWNQSRYYGIDRARIQVIGHSAGGHLGACLVSTDWQALDPAMPLTPIQSALLISGLFELEPVRHMSFGALLGVPNAETARALSPLHATPNPGLRLRLAVGELESAEFHWQSRELVRRWRGRLVDVEVFSVPGTHHFSVMETLSGGDLLTASLSMS</sequence>
<evidence type="ECO:0000259" key="2">
    <source>
        <dbReference type="Pfam" id="PF20434"/>
    </source>
</evidence>
<organism evidence="3 4">
    <name type="scientific">Halomonas halmophila</name>
    <dbReference type="NCBI Taxonomy" id="252"/>
    <lineage>
        <taxon>Bacteria</taxon>
        <taxon>Pseudomonadati</taxon>
        <taxon>Pseudomonadota</taxon>
        <taxon>Gammaproteobacteria</taxon>
        <taxon>Oceanospirillales</taxon>
        <taxon>Halomonadaceae</taxon>
        <taxon>Halomonas</taxon>
    </lineage>
</organism>
<proteinExistence type="predicted"/>
<gene>
    <name evidence="3" type="ORF">HHA01_13200</name>
</gene>
<reference evidence="3 4" key="1">
    <citation type="submission" date="2019-06" db="EMBL/GenBank/DDBJ databases">
        <title>Whole genome shotgun sequence of Halomonas halmophila NBRC 15537.</title>
        <authorList>
            <person name="Hosoyama A."/>
            <person name="Uohara A."/>
            <person name="Ohji S."/>
            <person name="Ichikawa N."/>
        </authorList>
    </citation>
    <scope>NUCLEOTIDE SEQUENCE [LARGE SCALE GENOMIC DNA]</scope>
    <source>
        <strain evidence="3 4">NBRC 15537</strain>
    </source>
</reference>